<dbReference type="Gene3D" id="1.10.10.60">
    <property type="entry name" value="Homeodomain-like"/>
    <property type="match status" value="1"/>
</dbReference>
<keyword evidence="1" id="KW-0805">Transcription regulation</keyword>
<dbReference type="Gene3D" id="1.10.357.10">
    <property type="entry name" value="Tetracycline Repressor, domain 2"/>
    <property type="match status" value="1"/>
</dbReference>
<dbReference type="PANTHER" id="PTHR30055">
    <property type="entry name" value="HTH-TYPE TRANSCRIPTIONAL REGULATOR RUTR"/>
    <property type="match status" value="1"/>
</dbReference>
<gene>
    <name evidence="6" type="ORF">C5613_30015</name>
</gene>
<feature type="domain" description="HTH tetR-type" evidence="5">
    <location>
        <begin position="14"/>
        <end position="74"/>
    </location>
</feature>
<proteinExistence type="predicted"/>
<dbReference type="GO" id="GO:0000976">
    <property type="term" value="F:transcription cis-regulatory region binding"/>
    <property type="evidence" value="ECO:0007669"/>
    <property type="project" value="TreeGrafter"/>
</dbReference>
<dbReference type="GO" id="GO:0003700">
    <property type="term" value="F:DNA-binding transcription factor activity"/>
    <property type="evidence" value="ECO:0007669"/>
    <property type="project" value="TreeGrafter"/>
</dbReference>
<keyword evidence="3" id="KW-0804">Transcription</keyword>
<dbReference type="InterPro" id="IPR023772">
    <property type="entry name" value="DNA-bd_HTH_TetR-type_CS"/>
</dbReference>
<evidence type="ECO:0000256" key="1">
    <source>
        <dbReference type="ARBA" id="ARBA00023015"/>
    </source>
</evidence>
<feature type="DNA-binding region" description="H-T-H motif" evidence="4">
    <location>
        <begin position="37"/>
        <end position="56"/>
    </location>
</feature>
<comment type="caution">
    <text evidence="6">The sequence shown here is derived from an EMBL/GenBank/DDBJ whole genome shotgun (WGS) entry which is preliminary data.</text>
</comment>
<dbReference type="PRINTS" id="PR00455">
    <property type="entry name" value="HTHTETR"/>
</dbReference>
<dbReference type="RefSeq" id="WP_105420006.1">
    <property type="nucleotide sequence ID" value="NZ_PUIO01000044.1"/>
</dbReference>
<reference evidence="7" key="1">
    <citation type="submission" date="2018-02" db="EMBL/GenBank/DDBJ databases">
        <title>Draft genome sequencing of Rhodococcus opacus KU647198.</title>
        <authorList>
            <person name="Zheng B.-X."/>
        </authorList>
    </citation>
    <scope>NUCLEOTIDE SEQUENCE [LARGE SCALE GENOMIC DNA]</scope>
    <source>
        <strain evidence="7">04-OD7</strain>
    </source>
</reference>
<evidence type="ECO:0000313" key="6">
    <source>
        <dbReference type="EMBL" id="PQP19513.1"/>
    </source>
</evidence>
<dbReference type="Pfam" id="PF00440">
    <property type="entry name" value="TetR_N"/>
    <property type="match status" value="1"/>
</dbReference>
<evidence type="ECO:0000313" key="7">
    <source>
        <dbReference type="Proteomes" id="UP000239290"/>
    </source>
</evidence>
<dbReference type="PROSITE" id="PS01081">
    <property type="entry name" value="HTH_TETR_1"/>
    <property type="match status" value="1"/>
</dbReference>
<keyword evidence="2 4" id="KW-0238">DNA-binding</keyword>
<dbReference type="InterPro" id="IPR009057">
    <property type="entry name" value="Homeodomain-like_sf"/>
</dbReference>
<accession>A0A2S8IXQ0</accession>
<dbReference type="Proteomes" id="UP000239290">
    <property type="component" value="Unassembled WGS sequence"/>
</dbReference>
<dbReference type="AlphaFoldDB" id="A0A2S8IXQ0"/>
<dbReference type="InterPro" id="IPR041347">
    <property type="entry name" value="MftR_C"/>
</dbReference>
<evidence type="ECO:0000256" key="4">
    <source>
        <dbReference type="PROSITE-ProRule" id="PRU00335"/>
    </source>
</evidence>
<dbReference type="PROSITE" id="PS50977">
    <property type="entry name" value="HTH_TETR_2"/>
    <property type="match status" value="1"/>
</dbReference>
<dbReference type="InterPro" id="IPR050109">
    <property type="entry name" value="HTH-type_TetR-like_transc_reg"/>
</dbReference>
<name>A0A2S8IXQ0_RHOOP</name>
<protein>
    <submittedName>
        <fullName evidence="6">TetR family transcriptional regulator</fullName>
    </submittedName>
</protein>
<organism evidence="6 7">
    <name type="scientific">Rhodococcus opacus</name>
    <name type="common">Nocardia opaca</name>
    <dbReference type="NCBI Taxonomy" id="37919"/>
    <lineage>
        <taxon>Bacteria</taxon>
        <taxon>Bacillati</taxon>
        <taxon>Actinomycetota</taxon>
        <taxon>Actinomycetes</taxon>
        <taxon>Mycobacteriales</taxon>
        <taxon>Nocardiaceae</taxon>
        <taxon>Rhodococcus</taxon>
    </lineage>
</organism>
<dbReference type="PANTHER" id="PTHR30055:SF238">
    <property type="entry name" value="MYCOFACTOCIN BIOSYNTHESIS TRANSCRIPTIONAL REGULATOR MFTR-RELATED"/>
    <property type="match status" value="1"/>
</dbReference>
<sequence length="196" mass="21958">MTRRPIPIREQTRAVMRALIAQTALGLFAEKGFDATTIEDVAAAAGVSRRTLFNYFKSKDDIALSGLSEQGQEIADRFSERPVAEDVWESLRAAFQVLDEIETTPERRLEFIRFVFGNDSLRAGHVEKQQHWQQLLTPLIEKRLPQGPRRLLQARAIAASAIACLHAAMEQWARDGGREEVLDLYDAAVAAIRDAA</sequence>
<evidence type="ECO:0000259" key="5">
    <source>
        <dbReference type="PROSITE" id="PS50977"/>
    </source>
</evidence>
<dbReference type="SUPFAM" id="SSF46689">
    <property type="entry name" value="Homeodomain-like"/>
    <property type="match status" value="1"/>
</dbReference>
<dbReference type="Pfam" id="PF17754">
    <property type="entry name" value="TetR_C_14"/>
    <property type="match status" value="1"/>
</dbReference>
<dbReference type="InterPro" id="IPR001647">
    <property type="entry name" value="HTH_TetR"/>
</dbReference>
<evidence type="ECO:0000256" key="2">
    <source>
        <dbReference type="ARBA" id="ARBA00023125"/>
    </source>
</evidence>
<evidence type="ECO:0000256" key="3">
    <source>
        <dbReference type="ARBA" id="ARBA00023163"/>
    </source>
</evidence>
<dbReference type="EMBL" id="PUIO01000044">
    <property type="protein sequence ID" value="PQP19513.1"/>
    <property type="molecule type" value="Genomic_DNA"/>
</dbReference>